<dbReference type="PANTHER" id="PTHR47197:SF3">
    <property type="entry name" value="DIHYDRO-HEME D1 DEHYDROGENASE"/>
    <property type="match status" value="1"/>
</dbReference>
<feature type="compositionally biased region" description="Gly residues" evidence="2">
    <location>
        <begin position="61"/>
        <end position="81"/>
    </location>
</feature>
<keyword evidence="5" id="KW-1185">Reference proteome</keyword>
<dbReference type="Proteomes" id="UP000655287">
    <property type="component" value="Unassembled WGS sequence"/>
</dbReference>
<feature type="compositionally biased region" description="Low complexity" evidence="2">
    <location>
        <begin position="17"/>
        <end position="60"/>
    </location>
</feature>
<dbReference type="InterPro" id="IPR011964">
    <property type="entry name" value="YVTN_b-propeller_repeat"/>
</dbReference>
<feature type="compositionally biased region" description="Low complexity" evidence="2">
    <location>
        <begin position="111"/>
        <end position="136"/>
    </location>
</feature>
<feature type="compositionally biased region" description="Low complexity" evidence="2">
    <location>
        <begin position="1"/>
        <end position="10"/>
    </location>
</feature>
<dbReference type="Pfam" id="PF21783">
    <property type="entry name" value="YNCE"/>
    <property type="match status" value="1"/>
</dbReference>
<feature type="region of interest" description="Disordered" evidence="2">
    <location>
        <begin position="1"/>
        <end position="82"/>
    </location>
</feature>
<keyword evidence="1" id="KW-0732">Signal</keyword>
<dbReference type="NCBIfam" id="TIGR02276">
    <property type="entry name" value="beta_rpt_yvtn"/>
    <property type="match status" value="1"/>
</dbReference>
<evidence type="ECO:0000256" key="1">
    <source>
        <dbReference type="ARBA" id="ARBA00022729"/>
    </source>
</evidence>
<dbReference type="SUPFAM" id="SSF50974">
    <property type="entry name" value="Nitrous oxide reductase, N-terminal domain"/>
    <property type="match status" value="1"/>
</dbReference>
<evidence type="ECO:0000259" key="3">
    <source>
        <dbReference type="Pfam" id="PF21783"/>
    </source>
</evidence>
<feature type="region of interest" description="Disordered" evidence="2">
    <location>
        <begin position="107"/>
        <end position="149"/>
    </location>
</feature>
<dbReference type="Gene3D" id="2.130.10.10">
    <property type="entry name" value="YVTN repeat-like/Quinoprotein amine dehydrogenase"/>
    <property type="match status" value="2"/>
</dbReference>
<dbReference type="RefSeq" id="WP_203984182.1">
    <property type="nucleotide sequence ID" value="NZ_BOOU01000034.1"/>
</dbReference>
<evidence type="ECO:0000313" key="5">
    <source>
        <dbReference type="Proteomes" id="UP000655287"/>
    </source>
</evidence>
<dbReference type="InterPro" id="IPR015943">
    <property type="entry name" value="WD40/YVTN_repeat-like_dom_sf"/>
</dbReference>
<gene>
    <name evidence="4" type="ORF">Sru01_23310</name>
</gene>
<protein>
    <recommendedName>
        <fullName evidence="3">YNCE-like beta-propeller domain-containing protein</fullName>
    </recommendedName>
</protein>
<accession>A0A919R048</accession>
<dbReference type="EMBL" id="BOOU01000034">
    <property type="protein sequence ID" value="GII77349.1"/>
    <property type="molecule type" value="Genomic_DNA"/>
</dbReference>
<dbReference type="AlphaFoldDB" id="A0A919R048"/>
<proteinExistence type="predicted"/>
<dbReference type="InterPro" id="IPR048433">
    <property type="entry name" value="YNCE-like_beta-prop"/>
</dbReference>
<feature type="domain" description="YNCE-like beta-propeller" evidence="3">
    <location>
        <begin position="174"/>
        <end position="466"/>
    </location>
</feature>
<dbReference type="InterPro" id="IPR011045">
    <property type="entry name" value="N2O_reductase_N"/>
</dbReference>
<sequence length="484" mass="49549">MGRTRPAAGAGRRGRETAATARTTPAAGDTGPAGPAKAAGTSTAGITGSARAAGAAITGTAGAGTTGTGRAGLVRGPGGRRGAAVRGALAGLALLAVLPAGGCADGGSATGGAPARTPAAAPSSTPATAPAPAATPAGPPGPPRAGGAQRAGVADVYAFDRPGMLSPAVAGFPSLVYVPNSESGTVSVIDPRTYRVVRTFRVGARPQHVVPSWDLKTLWVNNNAGNTLTPIDPATGRPGRPVPVEDPYNLYFTPDGSAALVMAERLDRLDFRDPRTFAPRGSLPMPCRGVNHADFTADGRVMLASCEFSGHLVVVDLAARRVTAVVRLPRHHSMPQDVKLSPDGRTFYVADMAAGGVWRVNAASFRVLGLVRTGAGAHGLYVSRDSRKLYVSNRGAGSVSVISFAARRPVATWRIPGGGSPDMGGVSADGRRLWLAGRYHREVYVFDTRDGHLVRRIPVGAGPHGLAVYPQPGRYSLGHTGVFR</sequence>
<evidence type="ECO:0000313" key="4">
    <source>
        <dbReference type="EMBL" id="GII77349.1"/>
    </source>
</evidence>
<organism evidence="4 5">
    <name type="scientific">Sphaerisporangium rufum</name>
    <dbReference type="NCBI Taxonomy" id="1381558"/>
    <lineage>
        <taxon>Bacteria</taxon>
        <taxon>Bacillati</taxon>
        <taxon>Actinomycetota</taxon>
        <taxon>Actinomycetes</taxon>
        <taxon>Streptosporangiales</taxon>
        <taxon>Streptosporangiaceae</taxon>
        <taxon>Sphaerisporangium</taxon>
    </lineage>
</organism>
<comment type="caution">
    <text evidence="4">The sequence shown here is derived from an EMBL/GenBank/DDBJ whole genome shotgun (WGS) entry which is preliminary data.</text>
</comment>
<reference evidence="4" key="1">
    <citation type="submission" date="2021-01" db="EMBL/GenBank/DDBJ databases">
        <title>Whole genome shotgun sequence of Sphaerisporangium rufum NBRC 109079.</title>
        <authorList>
            <person name="Komaki H."/>
            <person name="Tamura T."/>
        </authorList>
    </citation>
    <scope>NUCLEOTIDE SEQUENCE</scope>
    <source>
        <strain evidence="4">NBRC 109079</strain>
    </source>
</reference>
<evidence type="ECO:0000256" key="2">
    <source>
        <dbReference type="SAM" id="MobiDB-lite"/>
    </source>
</evidence>
<dbReference type="InterPro" id="IPR051200">
    <property type="entry name" value="Host-pathogen_enzymatic-act"/>
</dbReference>
<dbReference type="PANTHER" id="PTHR47197">
    <property type="entry name" value="PROTEIN NIRF"/>
    <property type="match status" value="1"/>
</dbReference>
<name>A0A919R048_9ACTN</name>